<dbReference type="AlphaFoldDB" id="A0A0L6JLZ3"/>
<dbReference type="GO" id="GO:0005524">
    <property type="term" value="F:ATP binding"/>
    <property type="evidence" value="ECO:0007669"/>
    <property type="project" value="UniProtKB-KW"/>
</dbReference>
<dbReference type="OrthoDB" id="9806954at2"/>
<name>A0A0L6JLZ3_9FIRM</name>
<evidence type="ECO:0000256" key="8">
    <source>
        <dbReference type="ARBA" id="ARBA00033408"/>
    </source>
</evidence>
<dbReference type="InterPro" id="IPR004604">
    <property type="entry name" value="DNA_recomb/repair_RecN"/>
</dbReference>
<dbReference type="CDD" id="cd03241">
    <property type="entry name" value="ABC_RecN"/>
    <property type="match status" value="2"/>
</dbReference>
<dbReference type="PANTHER" id="PTHR11059">
    <property type="entry name" value="DNA REPAIR PROTEIN RECN"/>
    <property type="match status" value="1"/>
</dbReference>
<dbReference type="InterPro" id="IPR003395">
    <property type="entry name" value="RecF/RecN/SMC_N"/>
</dbReference>
<comment type="function">
    <text evidence="1 9">May be involved in recombinational repair of damaged DNA.</text>
</comment>
<dbReference type="GO" id="GO:0009432">
    <property type="term" value="P:SOS response"/>
    <property type="evidence" value="ECO:0007669"/>
    <property type="project" value="TreeGrafter"/>
</dbReference>
<comment type="caution">
    <text evidence="12">The sequence shown here is derived from an EMBL/GenBank/DDBJ whole genome shotgun (WGS) entry which is preliminary data.</text>
</comment>
<evidence type="ECO:0000256" key="4">
    <source>
        <dbReference type="ARBA" id="ARBA00022741"/>
    </source>
</evidence>
<proteinExistence type="inferred from homology"/>
<keyword evidence="13" id="KW-1185">Reference proteome</keyword>
<evidence type="ECO:0000256" key="3">
    <source>
        <dbReference type="ARBA" id="ARBA00021315"/>
    </source>
</evidence>
<dbReference type="FunFam" id="3.40.50.300:FF:000356">
    <property type="entry name" value="DNA repair protein RecN"/>
    <property type="match status" value="1"/>
</dbReference>
<keyword evidence="5 9" id="KW-0227">DNA damage</keyword>
<dbReference type="eggNOG" id="COG0497">
    <property type="taxonomic scope" value="Bacteria"/>
</dbReference>
<accession>A0A0L6JLZ3</accession>
<evidence type="ECO:0000256" key="6">
    <source>
        <dbReference type="ARBA" id="ARBA00022840"/>
    </source>
</evidence>
<protein>
    <recommendedName>
        <fullName evidence="3 9">DNA repair protein RecN</fullName>
    </recommendedName>
    <alternativeName>
        <fullName evidence="8 9">Recombination protein N</fullName>
    </alternativeName>
</protein>
<dbReference type="FunFam" id="3.40.50.300:FF:000319">
    <property type="entry name" value="DNA repair protein RecN"/>
    <property type="match status" value="1"/>
</dbReference>
<evidence type="ECO:0000256" key="1">
    <source>
        <dbReference type="ARBA" id="ARBA00003618"/>
    </source>
</evidence>
<dbReference type="STRING" id="398512.Bccel_2025"/>
<dbReference type="InterPro" id="IPR027417">
    <property type="entry name" value="P-loop_NTPase"/>
</dbReference>
<dbReference type="Proteomes" id="UP000036923">
    <property type="component" value="Unassembled WGS sequence"/>
</dbReference>
<comment type="similarity">
    <text evidence="2 9">Belongs to the RecN family.</text>
</comment>
<keyword evidence="6" id="KW-0067">ATP-binding</keyword>
<evidence type="ECO:0000313" key="12">
    <source>
        <dbReference type="EMBL" id="KNY26760.1"/>
    </source>
</evidence>
<gene>
    <name evidence="12" type="ORF">Bccel_2025</name>
</gene>
<keyword evidence="7 9" id="KW-0234">DNA repair</keyword>
<feature type="coiled-coil region" evidence="10">
    <location>
        <begin position="374"/>
        <end position="408"/>
    </location>
</feature>
<sequence length="576" mass="64759">MLQQLEIQNIALIEKICIEVGKGLNVLTGETGAGKSIIIDSINAILGERLSKDLIRTGKDKASVEAVFQVKGNNIEELLREIGVEPEEDGTLIISREFTLAGKNSCRINGKMATVSMLKELGSKLIDVHGQHDNQSLLRTESHIDLLDSFGASRINLLKENYTALLVEYKDIKNKIRSLAGDKNDREKKIDYLRYQIDEIKKSKLKVGEDEELNKQRNVLSNAERIIEALSGVYENIFSGNNIKSSVYDSLSDAISQLNSISKLDEKYGKLSVKMEEILYQLDDIVEHIRKERDNIEYSPELLEQIEERIDLIVRLKKKYGNTIEAILEYLNKAEAEYEEIIKSDEIVNELSKKLLSTSNELFGIASQINDERNKAAQILEEQIGKELEELEMKKAQFKVNIEFNSEKDENDEYKFLANGLNRVEFLISPNAGEPLKPLSKIASGGEMSRIMLAIKTILANVDDIPTLIFDEIDIGISGKAAQKVAEKLSIISESHQVLCVTHLAQIACMADEHFQIEKQSADNQTKTSIRKINDKEIKNEIARILGGANISDITLKHAEEILKNAKKFKIDSGNN</sequence>
<feature type="domain" description="RecF/RecN/SMC N-terminal" evidence="11">
    <location>
        <begin position="1"/>
        <end position="521"/>
    </location>
</feature>
<dbReference type="GO" id="GO:0006281">
    <property type="term" value="P:DNA repair"/>
    <property type="evidence" value="ECO:0007669"/>
    <property type="project" value="UniProtKB-KW"/>
</dbReference>
<evidence type="ECO:0000256" key="2">
    <source>
        <dbReference type="ARBA" id="ARBA00009441"/>
    </source>
</evidence>
<evidence type="ECO:0000256" key="5">
    <source>
        <dbReference type="ARBA" id="ARBA00022763"/>
    </source>
</evidence>
<dbReference type="RefSeq" id="WP_036946904.1">
    <property type="nucleotide sequence ID" value="NZ_KN050764.1"/>
</dbReference>
<dbReference type="GO" id="GO:0006310">
    <property type="term" value="P:DNA recombination"/>
    <property type="evidence" value="ECO:0007669"/>
    <property type="project" value="InterPro"/>
</dbReference>
<evidence type="ECO:0000313" key="13">
    <source>
        <dbReference type="Proteomes" id="UP000036923"/>
    </source>
</evidence>
<dbReference type="GO" id="GO:0043590">
    <property type="term" value="C:bacterial nucleoid"/>
    <property type="evidence" value="ECO:0007669"/>
    <property type="project" value="TreeGrafter"/>
</dbReference>
<keyword evidence="4" id="KW-0547">Nucleotide-binding</keyword>
<evidence type="ECO:0000259" key="11">
    <source>
        <dbReference type="Pfam" id="PF02463"/>
    </source>
</evidence>
<dbReference type="NCBIfam" id="TIGR00634">
    <property type="entry name" value="recN"/>
    <property type="match status" value="1"/>
</dbReference>
<dbReference type="PANTHER" id="PTHR11059:SF0">
    <property type="entry name" value="DNA REPAIR PROTEIN RECN"/>
    <property type="match status" value="1"/>
</dbReference>
<dbReference type="Gene3D" id="3.40.50.300">
    <property type="entry name" value="P-loop containing nucleotide triphosphate hydrolases"/>
    <property type="match status" value="2"/>
</dbReference>
<reference evidence="13" key="1">
    <citation type="submission" date="2015-07" db="EMBL/GenBank/DDBJ databases">
        <title>Near-Complete Genome Sequence of the Cellulolytic Bacterium Bacteroides (Pseudobacteroides) cellulosolvens ATCC 35603.</title>
        <authorList>
            <person name="Dassa B."/>
            <person name="Utturkar S.M."/>
            <person name="Klingeman D.M."/>
            <person name="Hurt R.A."/>
            <person name="Keller M."/>
            <person name="Xu J."/>
            <person name="Reddy Y.H.K."/>
            <person name="Borovok I."/>
            <person name="Grinberg I.R."/>
            <person name="Lamed R."/>
            <person name="Zhivin O."/>
            <person name="Bayer E.A."/>
            <person name="Brown S.D."/>
        </authorList>
    </citation>
    <scope>NUCLEOTIDE SEQUENCE [LARGE SCALE GENOMIC DNA]</scope>
    <source>
        <strain evidence="13">DSM 2933</strain>
    </source>
</reference>
<dbReference type="PIRSF" id="PIRSF003128">
    <property type="entry name" value="RecN"/>
    <property type="match status" value="1"/>
</dbReference>
<organism evidence="12 13">
    <name type="scientific">Pseudobacteroides cellulosolvens ATCC 35603 = DSM 2933</name>
    <dbReference type="NCBI Taxonomy" id="398512"/>
    <lineage>
        <taxon>Bacteria</taxon>
        <taxon>Bacillati</taxon>
        <taxon>Bacillota</taxon>
        <taxon>Clostridia</taxon>
        <taxon>Eubacteriales</taxon>
        <taxon>Oscillospiraceae</taxon>
        <taxon>Pseudobacteroides</taxon>
    </lineage>
</organism>
<evidence type="ECO:0000256" key="7">
    <source>
        <dbReference type="ARBA" id="ARBA00023204"/>
    </source>
</evidence>
<dbReference type="SUPFAM" id="SSF52540">
    <property type="entry name" value="P-loop containing nucleoside triphosphate hydrolases"/>
    <property type="match status" value="2"/>
</dbReference>
<dbReference type="PATRIC" id="fig|398512.5.peg.2109"/>
<dbReference type="EMBL" id="LGTC01000001">
    <property type="protein sequence ID" value="KNY26760.1"/>
    <property type="molecule type" value="Genomic_DNA"/>
</dbReference>
<evidence type="ECO:0000256" key="10">
    <source>
        <dbReference type="SAM" id="Coils"/>
    </source>
</evidence>
<keyword evidence="10" id="KW-0175">Coiled coil</keyword>
<evidence type="ECO:0000256" key="9">
    <source>
        <dbReference type="PIRNR" id="PIRNR003128"/>
    </source>
</evidence>
<dbReference type="Pfam" id="PF02463">
    <property type="entry name" value="SMC_N"/>
    <property type="match status" value="1"/>
</dbReference>